<evidence type="ECO:0000313" key="3">
    <source>
        <dbReference type="Proteomes" id="UP000177555"/>
    </source>
</evidence>
<proteinExistence type="predicted"/>
<gene>
    <name evidence="2" type="ORF">A2867_04540</name>
</gene>
<dbReference type="AlphaFoldDB" id="A0A1F5JJB0"/>
<dbReference type="Proteomes" id="UP000177555">
    <property type="component" value="Unassembled WGS sequence"/>
</dbReference>
<reference evidence="2 3" key="1">
    <citation type="journal article" date="2016" name="Nat. Commun.">
        <title>Thousands of microbial genomes shed light on interconnected biogeochemical processes in an aquifer system.</title>
        <authorList>
            <person name="Anantharaman K."/>
            <person name="Brown C.T."/>
            <person name="Hug L.A."/>
            <person name="Sharon I."/>
            <person name="Castelle C.J."/>
            <person name="Probst A.J."/>
            <person name="Thomas B.C."/>
            <person name="Singh A."/>
            <person name="Wilkins M.J."/>
            <person name="Karaoz U."/>
            <person name="Brodie E.L."/>
            <person name="Williams K.H."/>
            <person name="Hubbard S.S."/>
            <person name="Banfield J.F."/>
        </authorList>
    </citation>
    <scope>NUCLEOTIDE SEQUENCE [LARGE SCALE GENOMIC DNA]</scope>
</reference>
<protein>
    <recommendedName>
        <fullName evidence="4">Mannosyl-glycoprotein endo-beta-N-acetylglucosamidase-like domain-containing protein</fullName>
    </recommendedName>
</protein>
<name>A0A1F5JJB0_9BACT</name>
<feature type="chain" id="PRO_5009519036" description="Mannosyl-glycoprotein endo-beta-N-acetylglucosamidase-like domain-containing protein" evidence="1">
    <location>
        <begin position="25"/>
        <end position="198"/>
    </location>
</feature>
<evidence type="ECO:0000313" key="2">
    <source>
        <dbReference type="EMBL" id="OGE28723.1"/>
    </source>
</evidence>
<organism evidence="2 3">
    <name type="scientific">Candidatus Daviesbacteria bacterium RIFCSPHIGHO2_01_FULL_40_11</name>
    <dbReference type="NCBI Taxonomy" id="1797762"/>
    <lineage>
        <taxon>Bacteria</taxon>
        <taxon>Candidatus Daviesiibacteriota</taxon>
    </lineage>
</organism>
<accession>A0A1F5JJB0</accession>
<comment type="caution">
    <text evidence="2">The sequence shown here is derived from an EMBL/GenBank/DDBJ whole genome shotgun (WGS) entry which is preliminary data.</text>
</comment>
<dbReference type="EMBL" id="MFCP01000016">
    <property type="protein sequence ID" value="OGE28723.1"/>
    <property type="molecule type" value="Genomic_DNA"/>
</dbReference>
<dbReference type="InterPro" id="IPR023346">
    <property type="entry name" value="Lysozyme-like_dom_sf"/>
</dbReference>
<evidence type="ECO:0000256" key="1">
    <source>
        <dbReference type="SAM" id="SignalP"/>
    </source>
</evidence>
<feature type="signal peptide" evidence="1">
    <location>
        <begin position="1"/>
        <end position="24"/>
    </location>
</feature>
<evidence type="ECO:0008006" key="4">
    <source>
        <dbReference type="Google" id="ProtNLM"/>
    </source>
</evidence>
<dbReference type="SUPFAM" id="SSF53955">
    <property type="entry name" value="Lysozyme-like"/>
    <property type="match status" value="1"/>
</dbReference>
<keyword evidence="1" id="KW-0732">Signal</keyword>
<sequence length="198" mass="21956">MKAKLLVVLLLIFPLLFANSKVSAERKVENPNPQLESIEGKKLDKKATILAKYLAKFNSPLQYHAQDFIEAAETYQLDWKMLPAIAGVESTFGKQIPGGYNAWGWGVYGTQAVYFNSWREGIFTIAKGLREGYLNKGLTDPYSINRIYAASPHWGGKVSYFMQDLENFASQSEADGQKSTQVGTAPNIAVISGQLALR</sequence>